<evidence type="ECO:0000256" key="1">
    <source>
        <dbReference type="ARBA" id="ARBA00022723"/>
    </source>
</evidence>
<dbReference type="OMA" id="HGMFDRL"/>
<dbReference type="InterPro" id="IPR015813">
    <property type="entry name" value="Pyrv/PenolPyrv_kinase-like_dom"/>
</dbReference>
<organism evidence="5 6">
    <name type="scientific">Serendipita indica (strain DSM 11827)</name>
    <name type="common">Root endophyte fungus</name>
    <name type="synonym">Piriformospora indica</name>
    <dbReference type="NCBI Taxonomy" id="1109443"/>
    <lineage>
        <taxon>Eukaryota</taxon>
        <taxon>Fungi</taxon>
        <taxon>Dikarya</taxon>
        <taxon>Basidiomycota</taxon>
        <taxon>Agaricomycotina</taxon>
        <taxon>Agaricomycetes</taxon>
        <taxon>Sebacinales</taxon>
        <taxon>Serendipitaceae</taxon>
        <taxon>Serendipita</taxon>
    </lineage>
</organism>
<dbReference type="STRING" id="1109443.G4T6A8"/>
<dbReference type="Gene3D" id="3.20.20.60">
    <property type="entry name" value="Phosphoenolpyruvate-binding domains"/>
    <property type="match status" value="1"/>
</dbReference>
<gene>
    <name evidence="5" type="ORF">PIIN_00590</name>
</gene>
<feature type="compositionally biased region" description="Polar residues" evidence="3">
    <location>
        <begin position="347"/>
        <end position="358"/>
    </location>
</feature>
<dbReference type="OrthoDB" id="1621678at2759"/>
<sequence length="358" mass="38968">MLWYKACWGTEGLRIKLTCSTSRPSSSHKSYITVEPSRSQPPAPMEQYAALHPTQPHNARAAMKSGKTLLGCGLSFPSIEVARKVALTGYDWCFIDAEHAPFTPVLLASLVSTITHYSQSKMFPVVRVPAHEPSFISVALDAGAAGIILPHLETKEQARHLINECRFAPLGKRSYPPWSWIRGINDQVPDGHTIMSAANDAVACIAQIESVKGVENAEDIISMEGIDAVMIGIGDLRLDMNLPVVFEGTEPEYIAALDKVEGLAKKYNKPLVGFAFPEMTSFFEDRIRRNYQLLMVSADSYAMTYGMAMAGATSRTMVADIQKKMAEEKAAATEGAANGHEKVANGDSAQQEEVTVSA</sequence>
<name>G4T6A8_SERID</name>
<feature type="region of interest" description="Disordered" evidence="3">
    <location>
        <begin position="22"/>
        <end position="43"/>
    </location>
</feature>
<evidence type="ECO:0000259" key="4">
    <source>
        <dbReference type="Pfam" id="PF03328"/>
    </source>
</evidence>
<dbReference type="PANTHER" id="PTHR30502">
    <property type="entry name" value="2-KETO-3-DEOXY-L-RHAMNONATE ALDOLASE"/>
    <property type="match status" value="1"/>
</dbReference>
<dbReference type="InterPro" id="IPR005000">
    <property type="entry name" value="Aldolase/citrate-lyase_domain"/>
</dbReference>
<dbReference type="GO" id="GO:0046872">
    <property type="term" value="F:metal ion binding"/>
    <property type="evidence" value="ECO:0007669"/>
    <property type="project" value="UniProtKB-KW"/>
</dbReference>
<dbReference type="Proteomes" id="UP000007148">
    <property type="component" value="Unassembled WGS sequence"/>
</dbReference>
<keyword evidence="1" id="KW-0479">Metal-binding</keyword>
<protein>
    <submittedName>
        <fullName evidence="5">Related to 2,4-dihydroxyhept-2-ene-1,7-dioic acid aldolase</fullName>
    </submittedName>
</protein>
<dbReference type="InterPro" id="IPR040442">
    <property type="entry name" value="Pyrv_kinase-like_dom_sf"/>
</dbReference>
<comment type="caution">
    <text evidence="5">The sequence shown here is derived from an EMBL/GenBank/DDBJ whole genome shotgun (WGS) entry which is preliminary data.</text>
</comment>
<dbReference type="Pfam" id="PF03328">
    <property type="entry name" value="HpcH_HpaI"/>
    <property type="match status" value="1"/>
</dbReference>
<evidence type="ECO:0000313" key="5">
    <source>
        <dbReference type="EMBL" id="CCA66828.1"/>
    </source>
</evidence>
<feature type="domain" description="HpcH/HpaI aldolase/citrate lyase" evidence="4">
    <location>
        <begin position="80"/>
        <end position="262"/>
    </location>
</feature>
<dbReference type="EMBL" id="CAFZ01000006">
    <property type="protein sequence ID" value="CCA66828.1"/>
    <property type="molecule type" value="Genomic_DNA"/>
</dbReference>
<dbReference type="HOGENOM" id="CLU_059964_2_1_1"/>
<dbReference type="eggNOG" id="ENOG502SJMS">
    <property type="taxonomic scope" value="Eukaryota"/>
</dbReference>
<dbReference type="AlphaFoldDB" id="G4T6A8"/>
<dbReference type="PANTHER" id="PTHR30502:SF8">
    <property type="entry name" value="SYNTHASE, PUTATIVE-RELATED"/>
    <property type="match status" value="1"/>
</dbReference>
<dbReference type="InterPro" id="IPR050251">
    <property type="entry name" value="HpcH-HpaI_aldolase"/>
</dbReference>
<proteinExistence type="predicted"/>
<evidence type="ECO:0000256" key="3">
    <source>
        <dbReference type="SAM" id="MobiDB-lite"/>
    </source>
</evidence>
<reference evidence="5 6" key="1">
    <citation type="journal article" date="2011" name="PLoS Pathog.">
        <title>Endophytic Life Strategies Decoded by Genome and Transcriptome Analyses of the Mutualistic Root Symbiont Piriformospora indica.</title>
        <authorList>
            <person name="Zuccaro A."/>
            <person name="Lahrmann U."/>
            <person name="Guldener U."/>
            <person name="Langen G."/>
            <person name="Pfiffi S."/>
            <person name="Biedenkopf D."/>
            <person name="Wong P."/>
            <person name="Samans B."/>
            <person name="Grimm C."/>
            <person name="Basiewicz M."/>
            <person name="Murat C."/>
            <person name="Martin F."/>
            <person name="Kogel K.H."/>
        </authorList>
    </citation>
    <scope>NUCLEOTIDE SEQUENCE [LARGE SCALE GENOMIC DNA]</scope>
    <source>
        <strain evidence="5 6">DSM 11827</strain>
    </source>
</reference>
<evidence type="ECO:0000313" key="6">
    <source>
        <dbReference type="Proteomes" id="UP000007148"/>
    </source>
</evidence>
<feature type="region of interest" description="Disordered" evidence="3">
    <location>
        <begin position="330"/>
        <end position="358"/>
    </location>
</feature>
<dbReference type="InParanoid" id="G4T6A8"/>
<accession>G4T6A8</accession>
<keyword evidence="2" id="KW-0456">Lyase</keyword>
<evidence type="ECO:0000256" key="2">
    <source>
        <dbReference type="ARBA" id="ARBA00023239"/>
    </source>
</evidence>
<keyword evidence="6" id="KW-1185">Reference proteome</keyword>
<dbReference type="GO" id="GO:0016832">
    <property type="term" value="F:aldehyde-lyase activity"/>
    <property type="evidence" value="ECO:0007669"/>
    <property type="project" value="TreeGrafter"/>
</dbReference>
<dbReference type="GO" id="GO:0005737">
    <property type="term" value="C:cytoplasm"/>
    <property type="evidence" value="ECO:0007669"/>
    <property type="project" value="TreeGrafter"/>
</dbReference>
<feature type="compositionally biased region" description="Polar residues" evidence="3">
    <location>
        <begin position="22"/>
        <end position="38"/>
    </location>
</feature>
<dbReference type="SUPFAM" id="SSF51621">
    <property type="entry name" value="Phosphoenolpyruvate/pyruvate domain"/>
    <property type="match status" value="1"/>
</dbReference>